<reference evidence="1" key="3">
    <citation type="submission" date="2025-08" db="UniProtKB">
        <authorList>
            <consortium name="Ensembl"/>
        </authorList>
    </citation>
    <scope>IDENTIFICATION</scope>
    <source>
        <strain evidence="1">HSOK</strain>
    </source>
</reference>
<dbReference type="PANTHER" id="PTHR19297:SF178">
    <property type="entry name" value="BETA-1,3-GALACTOSYL-O-GLYCOSYL-GLYCOPROTEIN BETA-1,6-N-ACETYLGLUCOSAMINYLTRANSFERASE 7"/>
    <property type="match status" value="1"/>
</dbReference>
<reference evidence="1 2" key="2">
    <citation type="submission" date="2017-04" db="EMBL/GenBank/DDBJ databases">
        <title>CpG methylation of centromeres and impact of large insertions on vertebrate speciation.</title>
        <authorList>
            <person name="Ichikawa K."/>
            <person name="Yoshimura J."/>
            <person name="Morishita S."/>
        </authorList>
    </citation>
    <scope>NUCLEOTIDE SEQUENCE</scope>
    <source>
        <strain evidence="1 2">HSOK</strain>
    </source>
</reference>
<organism evidence="1 2">
    <name type="scientific">Oryzias latipes</name>
    <name type="common">Japanese rice fish</name>
    <name type="synonym">Japanese killifish</name>
    <dbReference type="NCBI Taxonomy" id="8090"/>
    <lineage>
        <taxon>Eukaryota</taxon>
        <taxon>Metazoa</taxon>
        <taxon>Chordata</taxon>
        <taxon>Craniata</taxon>
        <taxon>Vertebrata</taxon>
        <taxon>Euteleostomi</taxon>
        <taxon>Actinopterygii</taxon>
        <taxon>Neopterygii</taxon>
        <taxon>Teleostei</taxon>
        <taxon>Neoteleostei</taxon>
        <taxon>Acanthomorphata</taxon>
        <taxon>Ovalentaria</taxon>
        <taxon>Atherinomorphae</taxon>
        <taxon>Beloniformes</taxon>
        <taxon>Adrianichthyidae</taxon>
        <taxon>Oryziinae</taxon>
        <taxon>Oryzias</taxon>
    </lineage>
</organism>
<proteinExistence type="predicted"/>
<dbReference type="Proteomes" id="UP000265200">
    <property type="component" value="Chromosome 5"/>
</dbReference>
<protein>
    <submittedName>
        <fullName evidence="1">Glucosaminyl (N-acetyl) transferase family member 7</fullName>
    </submittedName>
</protein>
<evidence type="ECO:0000313" key="2">
    <source>
        <dbReference type="Proteomes" id="UP000265200"/>
    </source>
</evidence>
<dbReference type="PANTHER" id="PTHR19297">
    <property type="entry name" value="GLYCOSYLTRANSFERASE 14 FAMILY MEMBER"/>
    <property type="match status" value="1"/>
</dbReference>
<dbReference type="AlphaFoldDB" id="A0A3P9J8A6"/>
<sequence length="116" mass="13485">RCLCVHYELFTCPKMCTVFILIRVDGSWEGNVRAKKWSDQEGTAHQGCKGHYVRDICVYGMGDIEWIINNNNMFANKFESNAYPEALDCLEQWHRSKVLNQANIPVQPSYFDSYLN</sequence>
<name>A0A3P9J8A6_ORYLA</name>
<reference evidence="1" key="4">
    <citation type="submission" date="2025-09" db="UniProtKB">
        <authorList>
            <consortium name="Ensembl"/>
        </authorList>
    </citation>
    <scope>IDENTIFICATION</scope>
    <source>
        <strain evidence="1">HSOK</strain>
    </source>
</reference>
<accession>A0A3P9J8A6</accession>
<dbReference type="Ensembl" id="ENSORLT00015016855.1">
    <property type="protein sequence ID" value="ENSORLP00015028517.1"/>
    <property type="gene ID" value="ENSORLG00015011137.1"/>
</dbReference>
<evidence type="ECO:0000313" key="1">
    <source>
        <dbReference type="Ensembl" id="ENSORLP00015028517.1"/>
    </source>
</evidence>
<reference key="1">
    <citation type="journal article" date="2007" name="Nature">
        <title>The medaka draft genome and insights into vertebrate genome evolution.</title>
        <authorList>
            <person name="Kasahara M."/>
            <person name="Naruse K."/>
            <person name="Sasaki S."/>
            <person name="Nakatani Y."/>
            <person name="Qu W."/>
            <person name="Ahsan B."/>
            <person name="Yamada T."/>
            <person name="Nagayasu Y."/>
            <person name="Doi K."/>
            <person name="Kasai Y."/>
            <person name="Jindo T."/>
            <person name="Kobayashi D."/>
            <person name="Shimada A."/>
            <person name="Toyoda A."/>
            <person name="Kuroki Y."/>
            <person name="Fujiyama A."/>
            <person name="Sasaki T."/>
            <person name="Shimizu A."/>
            <person name="Asakawa S."/>
            <person name="Shimizu N."/>
            <person name="Hashimoto S."/>
            <person name="Yang J."/>
            <person name="Lee Y."/>
            <person name="Matsushima K."/>
            <person name="Sugano S."/>
            <person name="Sakaizumi M."/>
            <person name="Narita T."/>
            <person name="Ohishi K."/>
            <person name="Haga S."/>
            <person name="Ohta F."/>
            <person name="Nomoto H."/>
            <person name="Nogata K."/>
            <person name="Morishita T."/>
            <person name="Endo T."/>
            <person name="Shin-I T."/>
            <person name="Takeda H."/>
            <person name="Morishita S."/>
            <person name="Kohara Y."/>
        </authorList>
    </citation>
    <scope>NUCLEOTIDE SEQUENCE [LARGE SCALE GENOMIC DNA]</scope>
    <source>
        <strain>Hd-rR</strain>
    </source>
</reference>